<comment type="caution">
    <text evidence="1">The sequence shown here is derived from an EMBL/GenBank/DDBJ whole genome shotgun (WGS) entry which is preliminary data.</text>
</comment>
<protein>
    <submittedName>
        <fullName evidence="1">DUF4292 domain-containing protein</fullName>
    </submittedName>
</protein>
<dbReference type="RefSeq" id="WP_236458125.1">
    <property type="nucleotide sequence ID" value="NZ_CBCSGE010000008.1"/>
</dbReference>
<dbReference type="Proteomes" id="UP001589607">
    <property type="component" value="Unassembled WGS sequence"/>
</dbReference>
<dbReference type="PROSITE" id="PS51257">
    <property type="entry name" value="PROKAR_LIPOPROTEIN"/>
    <property type="match status" value="1"/>
</dbReference>
<keyword evidence="2" id="KW-1185">Reference proteome</keyword>
<gene>
    <name evidence="1" type="ORF">ACFFVF_15515</name>
</gene>
<dbReference type="EMBL" id="JBHMEY010000066">
    <property type="protein sequence ID" value="MFB9097927.1"/>
    <property type="molecule type" value="Genomic_DNA"/>
</dbReference>
<sequence length="254" mass="29328">MNKIFLVLLIALFCACKSKKLVGEASANKELATVKVVQGHYENLKDFSTVNIRVNAKYKDDRQSHSINADIRIKKDEMIWINVKMLGFPIAKALITPNKVSYYEKIGNTYFEGDFSMLSNWLGTDLDFNKVQNLFLGNAIDDLTKQNYNTSIEEGLYKMVEKKKSTTEKEFYFEAANFLLKKENINQNDKNRKLEIAYPTHLKHDDVFLPEQINIKAVQDTQIHIDLYYKSVTFNEDLSFSFTIPNGYDSISVE</sequence>
<evidence type="ECO:0000313" key="2">
    <source>
        <dbReference type="Proteomes" id="UP001589607"/>
    </source>
</evidence>
<proteinExistence type="predicted"/>
<organism evidence="1 2">
    <name type="scientific">Flavobacterium jumunjinense</name>
    <dbReference type="NCBI Taxonomy" id="998845"/>
    <lineage>
        <taxon>Bacteria</taxon>
        <taxon>Pseudomonadati</taxon>
        <taxon>Bacteroidota</taxon>
        <taxon>Flavobacteriia</taxon>
        <taxon>Flavobacteriales</taxon>
        <taxon>Flavobacteriaceae</taxon>
        <taxon>Flavobacterium</taxon>
    </lineage>
</organism>
<reference evidence="1 2" key="1">
    <citation type="submission" date="2024-09" db="EMBL/GenBank/DDBJ databases">
        <authorList>
            <person name="Sun Q."/>
            <person name="Mori K."/>
        </authorList>
    </citation>
    <scope>NUCLEOTIDE SEQUENCE [LARGE SCALE GENOMIC DNA]</scope>
    <source>
        <strain evidence="1 2">CECT 7955</strain>
    </source>
</reference>
<accession>A0ABV5GRD5</accession>
<dbReference type="Pfam" id="PF14125">
    <property type="entry name" value="DUF4292"/>
    <property type="match status" value="1"/>
</dbReference>
<dbReference type="Gene3D" id="2.50.20.10">
    <property type="entry name" value="Lipoprotein localisation LolA/LolB/LppX"/>
    <property type="match status" value="1"/>
</dbReference>
<dbReference type="InterPro" id="IPR025634">
    <property type="entry name" value="DUF4292"/>
</dbReference>
<evidence type="ECO:0000313" key="1">
    <source>
        <dbReference type="EMBL" id="MFB9097927.1"/>
    </source>
</evidence>
<name>A0ABV5GRD5_9FLAO</name>